<dbReference type="EMBL" id="SYVO01000038">
    <property type="protein sequence ID" value="TKG08700.1"/>
    <property type="molecule type" value="Genomic_DNA"/>
</dbReference>
<dbReference type="RefSeq" id="WP_076667789.1">
    <property type="nucleotide sequence ID" value="NZ_JAJGZO010000004.1"/>
</dbReference>
<dbReference type="SUPFAM" id="SSF69754">
    <property type="entry name" value="Ribosome binding protein Y (YfiA homologue)"/>
    <property type="match status" value="1"/>
</dbReference>
<accession>A0A4U2FZR5</accession>
<dbReference type="Proteomes" id="UP000305840">
    <property type="component" value="Unassembled WGS sequence"/>
</dbReference>
<organism evidence="1 2">
    <name type="scientific">Vibrio lentus</name>
    <dbReference type="NCBI Taxonomy" id="136468"/>
    <lineage>
        <taxon>Bacteria</taxon>
        <taxon>Pseudomonadati</taxon>
        <taxon>Pseudomonadota</taxon>
        <taxon>Gammaproteobacteria</taxon>
        <taxon>Vibrionales</taxon>
        <taxon>Vibrionaceae</taxon>
        <taxon>Vibrio</taxon>
    </lineage>
</organism>
<protein>
    <submittedName>
        <fullName evidence="1">Uncharacterized protein</fullName>
    </submittedName>
</protein>
<proteinExistence type="predicted"/>
<name>A0A4U2FZR5_9VIBR</name>
<sequence>MKNLTRNVVITPQTQSMINEQLSTLMQLTEGALHVEYEAKFNIVFQDYEIKVSAFLPSQTFYLNSTDCDLDKGLEDAFLGLQHKLQKYDDKKAVKQAIATKISQVVNALNGNRQAWLAKNR</sequence>
<dbReference type="InterPro" id="IPR036567">
    <property type="entry name" value="RHF-like"/>
</dbReference>
<comment type="caution">
    <text evidence="1">The sequence shown here is derived from an EMBL/GenBank/DDBJ whole genome shotgun (WGS) entry which is preliminary data.</text>
</comment>
<dbReference type="AlphaFoldDB" id="A0A4U2FZR5"/>
<dbReference type="Gene3D" id="3.30.160.100">
    <property type="entry name" value="Ribosome hibernation promotion factor-like"/>
    <property type="match status" value="1"/>
</dbReference>
<evidence type="ECO:0000313" key="1">
    <source>
        <dbReference type="EMBL" id="TKG08700.1"/>
    </source>
</evidence>
<reference evidence="1 2" key="1">
    <citation type="submission" date="2019-04" db="EMBL/GenBank/DDBJ databases">
        <title>A reverse ecology approach based on a biological definition of microbial populations.</title>
        <authorList>
            <person name="Arevalo P."/>
            <person name="Vaninsberghe D."/>
            <person name="Elsherbini J."/>
            <person name="Gore J."/>
            <person name="Polz M."/>
        </authorList>
    </citation>
    <scope>NUCLEOTIDE SEQUENCE [LARGE SCALE GENOMIC DNA]</scope>
    <source>
        <strain evidence="1 2">10N.222.48.A1</strain>
    </source>
</reference>
<gene>
    <name evidence="1" type="ORF">FCV91_11560</name>
</gene>
<evidence type="ECO:0000313" key="2">
    <source>
        <dbReference type="Proteomes" id="UP000305840"/>
    </source>
</evidence>